<dbReference type="GO" id="GO:0006368">
    <property type="term" value="P:transcription elongation by RNA polymerase II"/>
    <property type="evidence" value="ECO:0007669"/>
    <property type="project" value="InterPro"/>
</dbReference>
<dbReference type="GO" id="GO:0005634">
    <property type="term" value="C:nucleus"/>
    <property type="evidence" value="ECO:0007669"/>
    <property type="project" value="InterPro"/>
</dbReference>
<dbReference type="Proteomes" id="UP000829720">
    <property type="component" value="Unassembled WGS sequence"/>
</dbReference>
<evidence type="ECO:0000313" key="2">
    <source>
        <dbReference type="EMBL" id="KAI1889644.1"/>
    </source>
</evidence>
<dbReference type="PRINTS" id="PR02085">
    <property type="entry name" value="POLR2GRINL1"/>
</dbReference>
<keyword evidence="3" id="KW-1185">Reference proteome</keyword>
<feature type="region of interest" description="Disordered" evidence="1">
    <location>
        <begin position="190"/>
        <end position="300"/>
    </location>
</feature>
<dbReference type="InterPro" id="IPR026213">
    <property type="entry name" value="GRINL1"/>
</dbReference>
<feature type="region of interest" description="Disordered" evidence="1">
    <location>
        <begin position="107"/>
        <end position="144"/>
    </location>
</feature>
<feature type="region of interest" description="Disordered" evidence="1">
    <location>
        <begin position="337"/>
        <end position="368"/>
    </location>
</feature>
<dbReference type="AlphaFoldDB" id="A0A8T3D1W2"/>
<evidence type="ECO:0008006" key="4">
    <source>
        <dbReference type="Google" id="ProtNLM"/>
    </source>
</evidence>
<dbReference type="InterPro" id="IPR051375">
    <property type="entry name" value="Tuftelin_GRINL1A/MYZAP/CCD68"/>
</dbReference>
<accession>A0A8T3D1W2</accession>
<proteinExistence type="predicted"/>
<gene>
    <name evidence="2" type="ORF">AGOR_G00165070</name>
</gene>
<evidence type="ECO:0000256" key="1">
    <source>
        <dbReference type="SAM" id="MobiDB-lite"/>
    </source>
</evidence>
<feature type="compositionally biased region" description="Basic and acidic residues" evidence="1">
    <location>
        <begin position="275"/>
        <end position="289"/>
    </location>
</feature>
<sequence length="368" mass="40408">MSSSWTERQGHIGDLQSKSKEELCEILSRQEKLLSNKKFIQSLPDKGRKISDFVERVRLALAHHEEEEKKCDMLSAVRAEFQSKYQQALRQRKPGHCADTLGMAVSETPRKDWQDTVPPHGSVDQLDSFSKAPRAQENVSADECKDYASSSVSAVVRMETAASDSGKGISVTPNRTVDGDLADALGKVSLSNDTIGSSRVPVDMSSGGAEDGLCQSKQPQKKPHYIEVLEKAEMTTAMRRPKFKPNQPAHRPDGSLSGSSSPSRSPGGAQQLSADARRQRDRKHLDDITAAKLPLLHHSPAQLLSLEESAALQREQTRKYEELQAKMAAQKLSERLGVSMGSYSPEGGQMGRYREVHDDGTQPSSDEG</sequence>
<reference evidence="2" key="1">
    <citation type="submission" date="2021-01" db="EMBL/GenBank/DDBJ databases">
        <authorList>
            <person name="Zahm M."/>
            <person name="Roques C."/>
            <person name="Cabau C."/>
            <person name="Klopp C."/>
            <person name="Donnadieu C."/>
            <person name="Jouanno E."/>
            <person name="Lampietro C."/>
            <person name="Louis A."/>
            <person name="Herpin A."/>
            <person name="Echchiki A."/>
            <person name="Berthelot C."/>
            <person name="Parey E."/>
            <person name="Roest-Crollius H."/>
            <person name="Braasch I."/>
            <person name="Postlethwait J."/>
            <person name="Bobe J."/>
            <person name="Montfort J."/>
            <person name="Bouchez O."/>
            <person name="Begum T."/>
            <person name="Mejri S."/>
            <person name="Adams A."/>
            <person name="Chen W.-J."/>
            <person name="Guiguen Y."/>
        </authorList>
    </citation>
    <scope>NUCLEOTIDE SEQUENCE</scope>
    <source>
        <tissue evidence="2">Blood</tissue>
    </source>
</reference>
<comment type="caution">
    <text evidence="2">The sequence shown here is derived from an EMBL/GenBank/DDBJ whole genome shotgun (WGS) entry which is preliminary data.</text>
</comment>
<dbReference type="Pfam" id="PF15328">
    <property type="entry name" value="GCOM2"/>
    <property type="match status" value="1"/>
</dbReference>
<dbReference type="GO" id="GO:0035556">
    <property type="term" value="P:intracellular signal transduction"/>
    <property type="evidence" value="ECO:0007669"/>
    <property type="project" value="TreeGrafter"/>
</dbReference>
<dbReference type="EMBL" id="JAERUA010000015">
    <property type="protein sequence ID" value="KAI1889644.1"/>
    <property type="molecule type" value="Genomic_DNA"/>
</dbReference>
<protein>
    <recommendedName>
        <fullName evidence="4">RNA polymerase II subunit M</fullName>
    </recommendedName>
</protein>
<organism evidence="2 3">
    <name type="scientific">Albula goreensis</name>
    <dbReference type="NCBI Taxonomy" id="1534307"/>
    <lineage>
        <taxon>Eukaryota</taxon>
        <taxon>Metazoa</taxon>
        <taxon>Chordata</taxon>
        <taxon>Craniata</taxon>
        <taxon>Vertebrata</taxon>
        <taxon>Euteleostomi</taxon>
        <taxon>Actinopterygii</taxon>
        <taxon>Neopterygii</taxon>
        <taxon>Teleostei</taxon>
        <taxon>Albuliformes</taxon>
        <taxon>Albulidae</taxon>
        <taxon>Albula</taxon>
    </lineage>
</organism>
<dbReference type="PANTHER" id="PTHR23171">
    <property type="entry name" value="GDOWN1"/>
    <property type="match status" value="1"/>
</dbReference>
<evidence type="ECO:0000313" key="3">
    <source>
        <dbReference type="Proteomes" id="UP000829720"/>
    </source>
</evidence>
<dbReference type="GO" id="GO:0003711">
    <property type="term" value="F:transcription elongation factor activity"/>
    <property type="evidence" value="ECO:0007669"/>
    <property type="project" value="InterPro"/>
</dbReference>
<feature type="compositionally biased region" description="Basic and acidic residues" evidence="1">
    <location>
        <begin position="224"/>
        <end position="233"/>
    </location>
</feature>
<dbReference type="PANTHER" id="PTHR23171:SF4">
    <property type="entry name" value="TUFTELIN"/>
    <property type="match status" value="1"/>
</dbReference>
<feature type="compositionally biased region" description="Low complexity" evidence="1">
    <location>
        <begin position="254"/>
        <end position="268"/>
    </location>
</feature>
<dbReference type="OrthoDB" id="2408655at2759"/>
<name>A0A8T3D1W2_9TELE</name>